<evidence type="ECO:0000256" key="9">
    <source>
        <dbReference type="ARBA" id="ARBA00023242"/>
    </source>
</evidence>
<dbReference type="PANTHER" id="PTHR11849:SF10">
    <property type="entry name" value="ETS-RELATED TRANSCRIPTION FACTOR ELF-2"/>
    <property type="match status" value="1"/>
</dbReference>
<keyword evidence="8" id="KW-0804">Transcription</keyword>
<dbReference type="Gene3D" id="1.10.10.10">
    <property type="entry name" value="Winged helix-like DNA-binding domain superfamily/Winged helix DNA-binding domain"/>
    <property type="match status" value="1"/>
</dbReference>
<keyword evidence="9 10" id="KW-0539">Nucleus</keyword>
<keyword evidence="6 10" id="KW-0238">DNA-binding</keyword>
<dbReference type="InterPro" id="IPR046328">
    <property type="entry name" value="ETS_fam"/>
</dbReference>
<dbReference type="PANTHER" id="PTHR11849">
    <property type="entry name" value="ETS"/>
    <property type="match status" value="1"/>
</dbReference>
<feature type="domain" description="ETS" evidence="12">
    <location>
        <begin position="172"/>
        <end position="254"/>
    </location>
</feature>
<evidence type="ECO:0000313" key="14">
    <source>
        <dbReference type="Proteomes" id="UP001557470"/>
    </source>
</evidence>
<keyword evidence="4" id="KW-0597">Phosphoprotein</keyword>
<feature type="compositionally biased region" description="Low complexity" evidence="11">
    <location>
        <begin position="295"/>
        <end position="310"/>
    </location>
</feature>
<dbReference type="InterPro" id="IPR000418">
    <property type="entry name" value="Ets_dom"/>
</dbReference>
<reference evidence="13 14" key="1">
    <citation type="submission" date="2024-06" db="EMBL/GenBank/DDBJ databases">
        <authorList>
            <person name="Pan Q."/>
            <person name="Wen M."/>
            <person name="Jouanno E."/>
            <person name="Zahm M."/>
            <person name="Klopp C."/>
            <person name="Cabau C."/>
            <person name="Louis A."/>
            <person name="Berthelot C."/>
            <person name="Parey E."/>
            <person name="Roest Crollius H."/>
            <person name="Montfort J."/>
            <person name="Robinson-Rechavi M."/>
            <person name="Bouchez O."/>
            <person name="Lampietro C."/>
            <person name="Lopez Roques C."/>
            <person name="Donnadieu C."/>
            <person name="Postlethwait J."/>
            <person name="Bobe J."/>
            <person name="Verreycken H."/>
            <person name="Guiguen Y."/>
        </authorList>
    </citation>
    <scope>NUCLEOTIDE SEQUENCE [LARGE SCALE GENOMIC DNA]</scope>
    <source>
        <strain evidence="13">Up_M1</strain>
        <tissue evidence="13">Testis</tissue>
    </source>
</reference>
<feature type="compositionally biased region" description="Basic residues" evidence="11">
    <location>
        <begin position="141"/>
        <end position="150"/>
    </location>
</feature>
<evidence type="ECO:0000256" key="7">
    <source>
        <dbReference type="ARBA" id="ARBA00023159"/>
    </source>
</evidence>
<dbReference type="InterPro" id="IPR036388">
    <property type="entry name" value="WH-like_DNA-bd_sf"/>
</dbReference>
<dbReference type="GO" id="GO:0003677">
    <property type="term" value="F:DNA binding"/>
    <property type="evidence" value="ECO:0007669"/>
    <property type="project" value="UniProtKB-KW"/>
</dbReference>
<dbReference type="SUPFAM" id="SSF46785">
    <property type="entry name" value="Winged helix' DNA-binding domain"/>
    <property type="match status" value="1"/>
</dbReference>
<evidence type="ECO:0000256" key="4">
    <source>
        <dbReference type="ARBA" id="ARBA00022553"/>
    </source>
</evidence>
<sequence>MSAMLQQTELIFEFASDRVNNGLQQDEHLTYPAVIVEQIPHSHLLSYSGLACEQTDTDDHLLTTVEGSASGDEETMETLVAAETLLNIDSSDSLSLDQQHYTQLYVPSLGDSSPMLTESIVGALGQSQWVTLQRETVAEKPKKKRVKKSKRPESPTPDITFKRGKYSKGNTLYLWQFLIELLQDRQACPRYIKWTNRHAGIFKLVNSKAVARLWGKHKNKPDMNYETMGRALRYYYQRGILNKVEGQRLVYQFASLPKDMIFISDDEDQEDQDNLEEGDNDSDDDVVPDDPEDSPPSSDQSLEDLVSYKPYPIPPPSSRPGYQWPKQISGSPAAQRGRHSPKPNSRSPVSSQDQRRTVLRPPGGSLIQQQHLPIVSAEMLRTLQNVQSLQPGQHGSVFRTAQLLGSLCEKQAASAGQTNSHIVTVQSQPFTCPANQNELDYGLEYH</sequence>
<protein>
    <recommendedName>
        <fullName evidence="12">ETS domain-containing protein</fullName>
    </recommendedName>
</protein>
<evidence type="ECO:0000256" key="1">
    <source>
        <dbReference type="ARBA" id="ARBA00004123"/>
    </source>
</evidence>
<comment type="similarity">
    <text evidence="2 10">Belongs to the ETS family.</text>
</comment>
<name>A0ABD0W9X9_UMBPY</name>
<proteinExistence type="inferred from homology"/>
<evidence type="ECO:0000256" key="3">
    <source>
        <dbReference type="ARBA" id="ARBA00022473"/>
    </source>
</evidence>
<dbReference type="GO" id="GO:0045893">
    <property type="term" value="P:positive regulation of DNA-templated transcription"/>
    <property type="evidence" value="ECO:0007669"/>
    <property type="project" value="UniProtKB-ARBA"/>
</dbReference>
<feature type="compositionally biased region" description="Polar residues" evidence="11">
    <location>
        <begin position="342"/>
        <end position="352"/>
    </location>
</feature>
<dbReference type="PROSITE" id="PS50061">
    <property type="entry name" value="ETS_DOMAIN_3"/>
    <property type="match status" value="1"/>
</dbReference>
<dbReference type="Pfam" id="PF12310">
    <property type="entry name" value="Elf-1_N"/>
    <property type="match status" value="1"/>
</dbReference>
<feature type="region of interest" description="Disordered" evidence="11">
    <location>
        <begin position="268"/>
        <end position="365"/>
    </location>
</feature>
<dbReference type="GO" id="GO:0040034">
    <property type="term" value="P:regulation of development, heterochronic"/>
    <property type="evidence" value="ECO:0007669"/>
    <property type="project" value="UniProtKB-ARBA"/>
</dbReference>
<comment type="caution">
    <text evidence="13">The sequence shown here is derived from an EMBL/GenBank/DDBJ whole genome shotgun (WGS) entry which is preliminary data.</text>
</comment>
<evidence type="ECO:0000256" key="2">
    <source>
        <dbReference type="ARBA" id="ARBA00005562"/>
    </source>
</evidence>
<evidence type="ECO:0000313" key="13">
    <source>
        <dbReference type="EMBL" id="KAL0966365.1"/>
    </source>
</evidence>
<dbReference type="FunFam" id="1.10.10.10:FF:000411">
    <property type="entry name" value="Ecdysone-induced protein 74EF isoform A"/>
    <property type="match status" value="1"/>
</dbReference>
<evidence type="ECO:0000256" key="8">
    <source>
        <dbReference type="ARBA" id="ARBA00023163"/>
    </source>
</evidence>
<comment type="subcellular location">
    <subcellularLocation>
        <location evidence="1 10">Nucleus</location>
    </subcellularLocation>
</comment>
<accession>A0ABD0W9X9</accession>
<gene>
    <name evidence="13" type="ORF">UPYG_G00294410</name>
</gene>
<evidence type="ECO:0000256" key="11">
    <source>
        <dbReference type="SAM" id="MobiDB-lite"/>
    </source>
</evidence>
<dbReference type="GO" id="GO:0006357">
    <property type="term" value="P:regulation of transcription by RNA polymerase II"/>
    <property type="evidence" value="ECO:0007669"/>
    <property type="project" value="UniProtKB-ARBA"/>
</dbReference>
<evidence type="ECO:0000256" key="10">
    <source>
        <dbReference type="RuleBase" id="RU004019"/>
    </source>
</evidence>
<dbReference type="Pfam" id="PF00178">
    <property type="entry name" value="Ets"/>
    <property type="match status" value="1"/>
</dbReference>
<dbReference type="SMART" id="SM00413">
    <property type="entry name" value="ETS"/>
    <property type="match status" value="1"/>
</dbReference>
<dbReference type="AlphaFoldDB" id="A0ABD0W9X9"/>
<keyword evidence="7" id="KW-0010">Activator</keyword>
<dbReference type="PROSITE" id="PS00346">
    <property type="entry name" value="ETS_DOMAIN_2"/>
    <property type="match status" value="1"/>
</dbReference>
<organism evidence="13 14">
    <name type="scientific">Umbra pygmaea</name>
    <name type="common">Eastern mudminnow</name>
    <dbReference type="NCBI Taxonomy" id="75934"/>
    <lineage>
        <taxon>Eukaryota</taxon>
        <taxon>Metazoa</taxon>
        <taxon>Chordata</taxon>
        <taxon>Craniata</taxon>
        <taxon>Vertebrata</taxon>
        <taxon>Euteleostomi</taxon>
        <taxon>Actinopterygii</taxon>
        <taxon>Neopterygii</taxon>
        <taxon>Teleostei</taxon>
        <taxon>Protacanthopterygii</taxon>
        <taxon>Esociformes</taxon>
        <taxon>Umbridae</taxon>
        <taxon>Umbra</taxon>
    </lineage>
</organism>
<evidence type="ECO:0000256" key="5">
    <source>
        <dbReference type="ARBA" id="ARBA00023015"/>
    </source>
</evidence>
<dbReference type="PRINTS" id="PR00454">
    <property type="entry name" value="ETSDOMAIN"/>
</dbReference>
<keyword evidence="5" id="KW-0805">Transcription regulation</keyword>
<evidence type="ECO:0000256" key="6">
    <source>
        <dbReference type="ARBA" id="ARBA00023125"/>
    </source>
</evidence>
<dbReference type="InterPro" id="IPR022084">
    <property type="entry name" value="TF_Elf_N"/>
</dbReference>
<dbReference type="Proteomes" id="UP001557470">
    <property type="component" value="Unassembled WGS sequence"/>
</dbReference>
<feature type="compositionally biased region" description="Acidic residues" evidence="11">
    <location>
        <begin position="268"/>
        <end position="293"/>
    </location>
</feature>
<dbReference type="EMBL" id="JAGEUA010000009">
    <property type="protein sequence ID" value="KAL0966365.1"/>
    <property type="molecule type" value="Genomic_DNA"/>
</dbReference>
<keyword evidence="14" id="KW-1185">Reference proteome</keyword>
<evidence type="ECO:0000259" key="12">
    <source>
        <dbReference type="PROSITE" id="PS50061"/>
    </source>
</evidence>
<feature type="region of interest" description="Disordered" evidence="11">
    <location>
        <begin position="140"/>
        <end position="161"/>
    </location>
</feature>
<dbReference type="GO" id="GO:0005634">
    <property type="term" value="C:nucleus"/>
    <property type="evidence" value="ECO:0007669"/>
    <property type="project" value="UniProtKB-SubCell"/>
</dbReference>
<dbReference type="InterPro" id="IPR036390">
    <property type="entry name" value="WH_DNA-bd_sf"/>
</dbReference>
<keyword evidence="3" id="KW-0217">Developmental protein</keyword>